<sequence length="426" mass="47687">MMSKSRGCMFLLLNVLAGFLSVSGTGITLKYVCPGDTVQAIENIKFDLCNAIVNLSRNGDRNTEIATWSYQNCTLNATISPKYDKRVYLDPNGTITIQKFHHFDQAKYVAMSKMDPLPMIYEVQLLAMVAPAKACKPMIEKLGNRLIARLNAEYCGIPVAIPYWEGYGAVSNTNEAIIKVSPGKEAVTYSACIKGPAVACAINLTAQDYCSLFTIEGSNSPTIATETCNTASTITPETCNTAPLITVSIISVIVFIWAIAVTLRLIQIIRGRRNLKGKQTEQLLKSPPGTEHIEIPQLWKKHFDVLKWDDIKPLLNNDQQKDLQAYCDNSKSLRHGQQQMWEICCEREQETEESKTEHLPDTDPERFKELRELRDAAMCKICFTSKMNVCFMPCKHMATCSKCSIPLGVCPVCRATINEKMNIRFE</sequence>
<keyword evidence="4" id="KW-0472">Membrane</keyword>
<evidence type="ECO:0000256" key="2">
    <source>
        <dbReference type="ARBA" id="ARBA00022833"/>
    </source>
</evidence>
<dbReference type="InterPro" id="IPR051728">
    <property type="entry name" value="RING-FYVE_E3_ubiquitin-ligase"/>
</dbReference>
<dbReference type="InterPro" id="IPR013083">
    <property type="entry name" value="Znf_RING/FYVE/PHD"/>
</dbReference>
<dbReference type="Pfam" id="PF13920">
    <property type="entry name" value="zf-C3HC4_3"/>
    <property type="match status" value="1"/>
</dbReference>
<feature type="signal peptide" evidence="5">
    <location>
        <begin position="1"/>
        <end position="24"/>
    </location>
</feature>
<keyword evidence="2" id="KW-0862">Zinc</keyword>
<accession>A0AAE0W4H9</accession>
<dbReference type="Proteomes" id="UP001195483">
    <property type="component" value="Unassembled WGS sequence"/>
</dbReference>
<evidence type="ECO:0000256" key="5">
    <source>
        <dbReference type="SAM" id="SignalP"/>
    </source>
</evidence>
<keyword evidence="1 3" id="KW-0479">Metal-binding</keyword>
<dbReference type="AlphaFoldDB" id="A0AAE0W4H9"/>
<keyword evidence="4" id="KW-0812">Transmembrane</keyword>
<feature type="chain" id="PRO_5042288776" description="RING-type domain-containing protein" evidence="5">
    <location>
        <begin position="25"/>
        <end position="426"/>
    </location>
</feature>
<feature type="transmembrane region" description="Helical" evidence="4">
    <location>
        <begin position="244"/>
        <end position="266"/>
    </location>
</feature>
<dbReference type="GO" id="GO:0008270">
    <property type="term" value="F:zinc ion binding"/>
    <property type="evidence" value="ECO:0007669"/>
    <property type="project" value="UniProtKB-KW"/>
</dbReference>
<reference evidence="7" key="1">
    <citation type="journal article" date="2021" name="Genome Biol. Evol.">
        <title>A High-Quality Reference Genome for a Parasitic Bivalve with Doubly Uniparental Inheritance (Bivalvia: Unionida).</title>
        <authorList>
            <person name="Smith C.H."/>
        </authorList>
    </citation>
    <scope>NUCLEOTIDE SEQUENCE</scope>
    <source>
        <strain evidence="7">CHS0354</strain>
    </source>
</reference>
<protein>
    <recommendedName>
        <fullName evidence="6">RING-type domain-containing protein</fullName>
    </recommendedName>
</protein>
<reference evidence="7" key="3">
    <citation type="submission" date="2023-05" db="EMBL/GenBank/DDBJ databases">
        <authorList>
            <person name="Smith C.H."/>
        </authorList>
    </citation>
    <scope>NUCLEOTIDE SEQUENCE</scope>
    <source>
        <strain evidence="7">CHS0354</strain>
        <tissue evidence="7">Mantle</tissue>
    </source>
</reference>
<dbReference type="EMBL" id="JAEAOA010002303">
    <property type="protein sequence ID" value="KAK3600197.1"/>
    <property type="molecule type" value="Genomic_DNA"/>
</dbReference>
<keyword evidence="4" id="KW-1133">Transmembrane helix</keyword>
<evidence type="ECO:0000313" key="7">
    <source>
        <dbReference type="EMBL" id="KAK3600197.1"/>
    </source>
</evidence>
<dbReference type="SUPFAM" id="SSF57850">
    <property type="entry name" value="RING/U-box"/>
    <property type="match status" value="1"/>
</dbReference>
<dbReference type="InterPro" id="IPR001841">
    <property type="entry name" value="Znf_RING"/>
</dbReference>
<evidence type="ECO:0000256" key="1">
    <source>
        <dbReference type="ARBA" id="ARBA00022771"/>
    </source>
</evidence>
<keyword evidence="8" id="KW-1185">Reference proteome</keyword>
<evidence type="ECO:0000256" key="4">
    <source>
        <dbReference type="SAM" id="Phobius"/>
    </source>
</evidence>
<proteinExistence type="predicted"/>
<dbReference type="PANTHER" id="PTHR14879:SF5">
    <property type="entry name" value="RING-TYPE DOMAIN-CONTAINING PROTEIN"/>
    <property type="match status" value="1"/>
</dbReference>
<evidence type="ECO:0000259" key="6">
    <source>
        <dbReference type="PROSITE" id="PS50089"/>
    </source>
</evidence>
<evidence type="ECO:0000256" key="3">
    <source>
        <dbReference type="PROSITE-ProRule" id="PRU00175"/>
    </source>
</evidence>
<dbReference type="PANTHER" id="PTHR14879">
    <property type="entry name" value="CASPASE REGULATOR, RING FINGER DOMAIN-CONTAINING"/>
    <property type="match status" value="1"/>
</dbReference>
<comment type="caution">
    <text evidence="7">The sequence shown here is derived from an EMBL/GenBank/DDBJ whole genome shotgun (WGS) entry which is preliminary data.</text>
</comment>
<dbReference type="Gene3D" id="3.30.40.10">
    <property type="entry name" value="Zinc/RING finger domain, C3HC4 (zinc finger)"/>
    <property type="match status" value="1"/>
</dbReference>
<dbReference type="PROSITE" id="PS50089">
    <property type="entry name" value="ZF_RING_2"/>
    <property type="match status" value="1"/>
</dbReference>
<gene>
    <name evidence="7" type="ORF">CHS0354_039304</name>
</gene>
<organism evidence="7 8">
    <name type="scientific">Potamilus streckersoni</name>
    <dbReference type="NCBI Taxonomy" id="2493646"/>
    <lineage>
        <taxon>Eukaryota</taxon>
        <taxon>Metazoa</taxon>
        <taxon>Spiralia</taxon>
        <taxon>Lophotrochozoa</taxon>
        <taxon>Mollusca</taxon>
        <taxon>Bivalvia</taxon>
        <taxon>Autobranchia</taxon>
        <taxon>Heteroconchia</taxon>
        <taxon>Palaeoheterodonta</taxon>
        <taxon>Unionida</taxon>
        <taxon>Unionoidea</taxon>
        <taxon>Unionidae</taxon>
        <taxon>Ambleminae</taxon>
        <taxon>Lampsilini</taxon>
        <taxon>Potamilus</taxon>
    </lineage>
</organism>
<name>A0AAE0W4H9_9BIVA</name>
<keyword evidence="5" id="KW-0732">Signal</keyword>
<keyword evidence="1 3" id="KW-0863">Zinc-finger</keyword>
<feature type="domain" description="RING-type" evidence="6">
    <location>
        <begin position="379"/>
        <end position="414"/>
    </location>
</feature>
<evidence type="ECO:0000313" key="8">
    <source>
        <dbReference type="Proteomes" id="UP001195483"/>
    </source>
</evidence>
<reference evidence="7" key="2">
    <citation type="journal article" date="2021" name="Genome Biol. Evol.">
        <title>Developing a high-quality reference genome for a parasitic bivalve with doubly uniparental inheritance (Bivalvia: Unionida).</title>
        <authorList>
            <person name="Smith C.H."/>
        </authorList>
    </citation>
    <scope>NUCLEOTIDE SEQUENCE</scope>
    <source>
        <strain evidence="7">CHS0354</strain>
        <tissue evidence="7">Mantle</tissue>
    </source>
</reference>